<dbReference type="PANTHER" id="PTHR45339:SF1">
    <property type="entry name" value="HYBRID SIGNAL TRANSDUCTION HISTIDINE KINASE J"/>
    <property type="match status" value="1"/>
</dbReference>
<evidence type="ECO:0000256" key="6">
    <source>
        <dbReference type="ARBA" id="ARBA00022840"/>
    </source>
</evidence>
<dbReference type="SMART" id="SM00448">
    <property type="entry name" value="REC"/>
    <property type="match status" value="1"/>
</dbReference>
<dbReference type="InterPro" id="IPR008207">
    <property type="entry name" value="Sig_transdc_His_kin_Hpt_dom"/>
</dbReference>
<evidence type="ECO:0000256" key="2">
    <source>
        <dbReference type="ARBA" id="ARBA00022475"/>
    </source>
</evidence>
<feature type="domain" description="Response regulatory" evidence="13">
    <location>
        <begin position="391"/>
        <end position="510"/>
    </location>
</feature>
<gene>
    <name evidence="15" type="ORF">HXW94_09130</name>
</gene>
<evidence type="ECO:0000259" key="13">
    <source>
        <dbReference type="PROSITE" id="PS50110"/>
    </source>
</evidence>
<evidence type="ECO:0000259" key="12">
    <source>
        <dbReference type="PROSITE" id="PS50109"/>
    </source>
</evidence>
<dbReference type="SUPFAM" id="SSF47384">
    <property type="entry name" value="Homodimeric domain of signal transducing histidine kinase"/>
    <property type="match status" value="1"/>
</dbReference>
<dbReference type="PROSITE" id="PS50109">
    <property type="entry name" value="HIS_KIN"/>
    <property type="match status" value="1"/>
</dbReference>
<evidence type="ECO:0000256" key="9">
    <source>
        <dbReference type="ARBA" id="ARBA00023136"/>
    </source>
</evidence>
<keyword evidence="7" id="KW-1133">Transmembrane helix</keyword>
<keyword evidence="3 11" id="KW-0597">Phosphoprotein</keyword>
<evidence type="ECO:0000313" key="15">
    <source>
        <dbReference type="EMBL" id="NWH05145.1"/>
    </source>
</evidence>
<dbReference type="InterPro" id="IPR011006">
    <property type="entry name" value="CheY-like_superfamily"/>
</dbReference>
<dbReference type="Pfam" id="PF02518">
    <property type="entry name" value="HATPase_c"/>
    <property type="match status" value="1"/>
</dbReference>
<dbReference type="Gene3D" id="1.20.120.160">
    <property type="entry name" value="HPT domain"/>
    <property type="match status" value="1"/>
</dbReference>
<dbReference type="InterPro" id="IPR036890">
    <property type="entry name" value="HATPase_C_sf"/>
</dbReference>
<sequence length="643" mass="73877">MDSPNNNQFAAQLRTFYDQMSMGVLVVDRQLRIRFLNQWIIARLSSACKHDYGKLVTQSKLLHIQPQIEAVVDRAHSHIISQAFHTWILPLEDNRFQDGYMRQRCFLSPLEIDGSVYAMLQVQDTSDMHLKILQLNDARKETKRTIEAKDTFLFSVFNDIRKPLAGILSKLKPGDDAALSQPDEIVMPGFKNDIDQLLNMVDDVLDPAVADTNRVSSFLELYHVFKLIKKELNLFKRELRERQLDTRIEVSNDLPETVMGDAGRIGRVLHHLLRNAVRFSDVGRISIVVEKCRVRHLRFKVHIQGLWIPDLNLQLLLEEFQAQKIQYPKKYKSFAIELYLVKNLISEMNGHIRGKANPTDGTTFTFEIPYIDTLKIDVEKDETCSQADSLQLILAEDNIMIQQYMGHIIKKKGFGLTIVNNGQELIEALKKDRFDLILLDIQMPVMDGVTAAKIIRTGDMEPWNCDIPIIAVTAYATDRDKERFMKAGINACLSKPVNQEALFKLIRQFFEHKEASATRPVSEQNTGMTGDFKRDIGNFMADVADDPAFIQEIFQSFLEQSRIRMERLKKGFDALDRDEIALAAHKVSGLLASIRLYSTVELSRLVEHYAIEDNVTLCVQPYKDLTVQMQRITDHIQKLLDRL</sequence>
<dbReference type="PANTHER" id="PTHR45339">
    <property type="entry name" value="HYBRID SIGNAL TRANSDUCTION HISTIDINE KINASE J"/>
    <property type="match status" value="1"/>
</dbReference>
<dbReference type="GO" id="GO:0005886">
    <property type="term" value="C:plasma membrane"/>
    <property type="evidence" value="ECO:0007669"/>
    <property type="project" value="UniProtKB-SubCell"/>
</dbReference>
<dbReference type="SUPFAM" id="SSF47226">
    <property type="entry name" value="Histidine-containing phosphotransfer domain, HPT domain"/>
    <property type="match status" value="1"/>
</dbReference>
<dbReference type="Gene3D" id="1.10.287.130">
    <property type="match status" value="1"/>
</dbReference>
<dbReference type="Pfam" id="PF01627">
    <property type="entry name" value="Hpt"/>
    <property type="match status" value="1"/>
</dbReference>
<evidence type="ECO:0000256" key="1">
    <source>
        <dbReference type="ARBA" id="ARBA00004651"/>
    </source>
</evidence>
<feature type="modified residue" description="Phosphohistidine" evidence="10">
    <location>
        <position position="585"/>
    </location>
</feature>
<evidence type="ECO:0000256" key="8">
    <source>
        <dbReference type="ARBA" id="ARBA00023012"/>
    </source>
</evidence>
<evidence type="ECO:0000259" key="14">
    <source>
        <dbReference type="PROSITE" id="PS50894"/>
    </source>
</evidence>
<feature type="domain" description="HPt" evidence="14">
    <location>
        <begin position="546"/>
        <end position="643"/>
    </location>
</feature>
<dbReference type="InterPro" id="IPR036097">
    <property type="entry name" value="HisK_dim/P_sf"/>
</dbReference>
<evidence type="ECO:0000256" key="5">
    <source>
        <dbReference type="ARBA" id="ARBA00022741"/>
    </source>
</evidence>
<dbReference type="Gene3D" id="3.30.565.10">
    <property type="entry name" value="Histidine kinase-like ATPase, C-terminal domain"/>
    <property type="match status" value="1"/>
</dbReference>
<keyword evidence="16" id="KW-1185">Reference proteome</keyword>
<keyword evidence="4" id="KW-0812">Transmembrane</keyword>
<dbReference type="InterPro" id="IPR001789">
    <property type="entry name" value="Sig_transdc_resp-reg_receiver"/>
</dbReference>
<evidence type="ECO:0000256" key="11">
    <source>
        <dbReference type="PROSITE-ProRule" id="PRU00169"/>
    </source>
</evidence>
<evidence type="ECO:0000256" key="7">
    <source>
        <dbReference type="ARBA" id="ARBA00022989"/>
    </source>
</evidence>
<dbReference type="PROSITE" id="PS50894">
    <property type="entry name" value="HPT"/>
    <property type="match status" value="1"/>
</dbReference>
<dbReference type="RefSeq" id="WP_178366602.1">
    <property type="nucleotide sequence ID" value="NZ_JACADJ010000026.1"/>
</dbReference>
<dbReference type="Proteomes" id="UP000553343">
    <property type="component" value="Unassembled WGS sequence"/>
</dbReference>
<comment type="subcellular location">
    <subcellularLocation>
        <location evidence="1">Cell membrane</location>
        <topology evidence="1">Multi-pass membrane protein</topology>
    </subcellularLocation>
</comment>
<dbReference type="Pfam" id="PF00072">
    <property type="entry name" value="Response_reg"/>
    <property type="match status" value="1"/>
</dbReference>
<reference evidence="15 16" key="1">
    <citation type="submission" date="2020-06" db="EMBL/GenBank/DDBJ databases">
        <title>High-quality draft genome of sulfate reducer Desulfobacter latus type strain AcrS2 isolated from marine sediment.</title>
        <authorList>
            <person name="Hoppe M."/>
            <person name="Larsen C.K."/>
            <person name="Marshall I.P.G."/>
            <person name="Schramm A."/>
            <person name="Marietou A.G."/>
        </authorList>
    </citation>
    <scope>NUCLEOTIDE SEQUENCE [LARGE SCALE GENOMIC DNA]</scope>
    <source>
        <strain evidence="15 16">AcRS2</strain>
    </source>
</reference>
<dbReference type="AlphaFoldDB" id="A0A850T7S2"/>
<comment type="caution">
    <text evidence="15">The sequence shown here is derived from an EMBL/GenBank/DDBJ whole genome shotgun (WGS) entry which is preliminary data.</text>
</comment>
<keyword evidence="8" id="KW-0902">Two-component regulatory system</keyword>
<organism evidence="15 16">
    <name type="scientific">Desulfobacter latus</name>
    <dbReference type="NCBI Taxonomy" id="2292"/>
    <lineage>
        <taxon>Bacteria</taxon>
        <taxon>Pseudomonadati</taxon>
        <taxon>Thermodesulfobacteriota</taxon>
        <taxon>Desulfobacteria</taxon>
        <taxon>Desulfobacterales</taxon>
        <taxon>Desulfobacteraceae</taxon>
        <taxon>Desulfobacter</taxon>
    </lineage>
</organism>
<dbReference type="InterPro" id="IPR003594">
    <property type="entry name" value="HATPase_dom"/>
</dbReference>
<dbReference type="InterPro" id="IPR036641">
    <property type="entry name" value="HPT_dom_sf"/>
</dbReference>
<feature type="modified residue" description="4-aspartylphosphate" evidence="11">
    <location>
        <position position="440"/>
    </location>
</feature>
<name>A0A850T7S2_9BACT</name>
<keyword evidence="2" id="KW-1003">Cell membrane</keyword>
<feature type="domain" description="Histidine kinase" evidence="12">
    <location>
        <begin position="155"/>
        <end position="372"/>
    </location>
</feature>
<dbReference type="CDD" id="cd17546">
    <property type="entry name" value="REC_hyHK_CKI1_RcsC-like"/>
    <property type="match status" value="1"/>
</dbReference>
<accession>A0A850T7S2</accession>
<dbReference type="InterPro" id="IPR005467">
    <property type="entry name" value="His_kinase_dom"/>
</dbReference>
<dbReference type="SUPFAM" id="SSF55874">
    <property type="entry name" value="ATPase domain of HSP90 chaperone/DNA topoisomerase II/histidine kinase"/>
    <property type="match status" value="1"/>
</dbReference>
<evidence type="ECO:0000256" key="3">
    <source>
        <dbReference type="ARBA" id="ARBA00022553"/>
    </source>
</evidence>
<dbReference type="PROSITE" id="PS50110">
    <property type="entry name" value="RESPONSE_REGULATORY"/>
    <property type="match status" value="1"/>
</dbReference>
<evidence type="ECO:0000256" key="10">
    <source>
        <dbReference type="PROSITE-ProRule" id="PRU00110"/>
    </source>
</evidence>
<keyword evidence="9" id="KW-0472">Membrane</keyword>
<dbReference type="GO" id="GO:0005524">
    <property type="term" value="F:ATP binding"/>
    <property type="evidence" value="ECO:0007669"/>
    <property type="project" value="UniProtKB-KW"/>
</dbReference>
<proteinExistence type="predicted"/>
<evidence type="ECO:0000313" key="16">
    <source>
        <dbReference type="Proteomes" id="UP000553343"/>
    </source>
</evidence>
<dbReference type="Gene3D" id="3.40.50.2300">
    <property type="match status" value="1"/>
</dbReference>
<keyword evidence="6" id="KW-0067">ATP-binding</keyword>
<protein>
    <submittedName>
        <fullName evidence="15">Response regulator</fullName>
    </submittedName>
</protein>
<dbReference type="SMART" id="SM00387">
    <property type="entry name" value="HATPase_c"/>
    <property type="match status" value="1"/>
</dbReference>
<evidence type="ECO:0000256" key="4">
    <source>
        <dbReference type="ARBA" id="ARBA00022692"/>
    </source>
</evidence>
<keyword evidence="5" id="KW-0547">Nucleotide-binding</keyword>
<dbReference type="GO" id="GO:0000155">
    <property type="term" value="F:phosphorelay sensor kinase activity"/>
    <property type="evidence" value="ECO:0007669"/>
    <property type="project" value="InterPro"/>
</dbReference>
<dbReference type="SUPFAM" id="SSF52172">
    <property type="entry name" value="CheY-like"/>
    <property type="match status" value="1"/>
</dbReference>
<dbReference type="EMBL" id="JACADJ010000026">
    <property type="protein sequence ID" value="NWH05145.1"/>
    <property type="molecule type" value="Genomic_DNA"/>
</dbReference>